<dbReference type="EMBL" id="JASBNA010000025">
    <property type="protein sequence ID" value="KAK7684423.1"/>
    <property type="molecule type" value="Genomic_DNA"/>
</dbReference>
<name>A0AAW0G3B3_9APHY</name>
<sequence length="163" mass="18907">MIDEADLRVVMQILWSQASVTSGSSKPKYSFEDVSSRVDAILHIRIGFLLLVSVQSVNRTDTNQKYEDRRLLQPTFMAKAYKHESFAVQWLSSIFFNYKPRLPLSKTHTCCNLPIESFFRAACQEPQGFQIPRSRYCFPTTLYSVFNRCHQKHINPGSVRAMY</sequence>
<accession>A0AAW0G3B3</accession>
<reference evidence="1 2" key="1">
    <citation type="submission" date="2022-09" db="EMBL/GenBank/DDBJ databases">
        <authorList>
            <person name="Palmer J.M."/>
        </authorList>
    </citation>
    <scope>NUCLEOTIDE SEQUENCE [LARGE SCALE GENOMIC DNA]</scope>
    <source>
        <strain evidence="1 2">DSM 7382</strain>
    </source>
</reference>
<organism evidence="1 2">
    <name type="scientific">Cerrena zonata</name>
    <dbReference type="NCBI Taxonomy" id="2478898"/>
    <lineage>
        <taxon>Eukaryota</taxon>
        <taxon>Fungi</taxon>
        <taxon>Dikarya</taxon>
        <taxon>Basidiomycota</taxon>
        <taxon>Agaricomycotina</taxon>
        <taxon>Agaricomycetes</taxon>
        <taxon>Polyporales</taxon>
        <taxon>Cerrenaceae</taxon>
        <taxon>Cerrena</taxon>
    </lineage>
</organism>
<evidence type="ECO:0000313" key="1">
    <source>
        <dbReference type="EMBL" id="KAK7684423.1"/>
    </source>
</evidence>
<protein>
    <submittedName>
        <fullName evidence="1">Uncharacterized protein</fullName>
    </submittedName>
</protein>
<gene>
    <name evidence="1" type="ORF">QCA50_012370</name>
</gene>
<proteinExistence type="predicted"/>
<dbReference type="AlphaFoldDB" id="A0AAW0G3B3"/>
<comment type="caution">
    <text evidence="1">The sequence shown here is derived from an EMBL/GenBank/DDBJ whole genome shotgun (WGS) entry which is preliminary data.</text>
</comment>
<keyword evidence="2" id="KW-1185">Reference proteome</keyword>
<evidence type="ECO:0000313" key="2">
    <source>
        <dbReference type="Proteomes" id="UP001385951"/>
    </source>
</evidence>
<dbReference type="Proteomes" id="UP001385951">
    <property type="component" value="Unassembled WGS sequence"/>
</dbReference>